<evidence type="ECO:0000256" key="4">
    <source>
        <dbReference type="ARBA" id="ARBA00023125"/>
    </source>
</evidence>
<sequence length="1183" mass="134697">MGTVDEGTRRLIRNELKDAMDTYHMCYNVQVTNFLTDLFKSYDKGKIRTYVDKIAGVMRSGCVDVKALSLESLKVILAHLSSAKDDNLKVLNVFKDKYNDEEKVSKKKSFIPTEEEICNIQTNRLLTIKRLIDDKRNTIVTKIPGQLKNIQTLYGYAKLDYLVSIIGCAFVDSKNKYKIEDHEETIRMNLSKNCEYGDGILSIGTPLMFTGNYADGILNVIKIELPPLINVPKEVKSSKISMAEKFIFLSQVNLDDGDVLKSIHQLLSGFSQSLPKCLILMGNFVKSPLSTGSFEEYSDGFRRLGTVLKDIINLYPGWKDVKYIIVPGDQDIPSSVIYPRLPIPQLFQKYFIDGLDITFTSNPTIITNKGQRILVCGSNNIIEKMCRDAFHIPQDITKISDQFVETIVRMRHIQPLPNYISLVSPAYDDLFSLETLPDLVVLGDRFKSYSNSVGGCLVANPGQFTKANGFEFLVYYPHDKCMKQKKNTLIRNDICIELQNINIEEDTSRNEEVYIDWINSVLQSCGSNYRVKNLYNDLKSGIILSHIIYAFTGVKLKLSSESYLNNKPIMLINLLIVTQTLENNGLLLVHNNIIDIYDGNRRIILGLVWQMILHFGIIDENNQNYYKLPSSPASKLSLSVTKNNFIELSQENTKVASAIVGSVNYLIEIEAIVKNIIKSGQCNQIILNWLEKKLLKPYGIKITNFSSDWKDGIALMALIDSFYPKLVNMKYVEGNSPKVNLSLAFKYASKYLGIKNNLKLESVLSECPDEGLIAFYICQFIRIDLKKGKINRIPSTIKDDTGEQFFPQEFQLLINDEVKDILMDKCSESLNESVNKNSYDCQDKYQTECIRNSSKNHSLPLLSDDNFLQNNNLLSVDSLFECHLSSLKDTFSYISDNMILQEDEKSINLLNEISSTYSIEECPLSFKLEVENRNDNDDSMIDNISKNNDTMKHSINKGSSSSKEDAFNNSYKKTSTHQKIFDLPSSYSNVDDDKNIVNETDDEEFEEKCLNDNIKNENISKSVEKNKCIMGDNSLNSVVINSCVVILVEEISNLCLMPLSSLLFKKIYEIMNVGERGDNVYSISKETEHLKKNTPQISFDKLETYENQEDQINFIVRNIVLDIIKTPNDSIAYSNLDNEEKNQKTSSQYSKKSIEESIKKLFYTVINVSPLDTKIPQLLPFDW</sequence>
<keyword evidence="3" id="KW-0235">DNA replication</keyword>
<keyword evidence="5" id="KW-0539">Nucleus</keyword>
<dbReference type="WBParaSite" id="TCONS_00010601.p1">
    <property type="protein sequence ID" value="TCONS_00010601.p1"/>
    <property type="gene ID" value="XLOC_003927"/>
</dbReference>
<keyword evidence="9" id="KW-1185">Reference proteome</keyword>
<comment type="similarity">
    <text evidence="2">Belongs to the DNA polymerase epsilon subunit B family.</text>
</comment>
<feature type="region of interest" description="Disordered" evidence="7">
    <location>
        <begin position="945"/>
        <end position="968"/>
    </location>
</feature>
<dbReference type="Proteomes" id="UP000035681">
    <property type="component" value="Unplaced"/>
</dbReference>
<proteinExistence type="inferred from homology"/>
<evidence type="ECO:0000256" key="1">
    <source>
        <dbReference type="ARBA" id="ARBA00004123"/>
    </source>
</evidence>
<feature type="domain" description="Calponin-homology (CH)" evidence="8">
    <location>
        <begin position="680"/>
        <end position="785"/>
    </location>
</feature>
<evidence type="ECO:0000256" key="3">
    <source>
        <dbReference type="ARBA" id="ARBA00022705"/>
    </source>
</evidence>
<dbReference type="GO" id="GO:0003677">
    <property type="term" value="F:DNA binding"/>
    <property type="evidence" value="ECO:0007669"/>
    <property type="project" value="UniProtKB-KW"/>
</dbReference>
<comment type="subcellular location">
    <subcellularLocation>
        <location evidence="1">Nucleus</location>
    </subcellularLocation>
</comment>
<dbReference type="PANTHER" id="PTHR12708">
    <property type="entry name" value="DNA POLYMERASE EPSILON SUBUNIT B"/>
    <property type="match status" value="1"/>
</dbReference>
<dbReference type="InterPro" id="IPR016266">
    <property type="entry name" value="POLE2"/>
</dbReference>
<dbReference type="Gene3D" id="1.10.418.10">
    <property type="entry name" value="Calponin-like domain"/>
    <property type="match status" value="2"/>
</dbReference>
<dbReference type="InterPro" id="IPR001715">
    <property type="entry name" value="CH_dom"/>
</dbReference>
<protein>
    <recommendedName>
        <fullName evidence="6">DNA polymerase II subunit 2</fullName>
    </recommendedName>
</protein>
<evidence type="ECO:0000256" key="5">
    <source>
        <dbReference type="ARBA" id="ARBA00023242"/>
    </source>
</evidence>
<dbReference type="SUPFAM" id="SSF47576">
    <property type="entry name" value="Calponin-homology domain, CH-domain"/>
    <property type="match status" value="1"/>
</dbReference>
<dbReference type="Pfam" id="PF00307">
    <property type="entry name" value="CH"/>
    <property type="match status" value="2"/>
</dbReference>
<dbReference type="AlphaFoldDB" id="A0AAF5DDB8"/>
<organism evidence="9 10">
    <name type="scientific">Strongyloides stercoralis</name>
    <name type="common">Threadworm</name>
    <dbReference type="NCBI Taxonomy" id="6248"/>
    <lineage>
        <taxon>Eukaryota</taxon>
        <taxon>Metazoa</taxon>
        <taxon>Ecdysozoa</taxon>
        <taxon>Nematoda</taxon>
        <taxon>Chromadorea</taxon>
        <taxon>Rhabditida</taxon>
        <taxon>Tylenchina</taxon>
        <taxon>Panagrolaimomorpha</taxon>
        <taxon>Strongyloidoidea</taxon>
        <taxon>Strongyloididae</taxon>
        <taxon>Strongyloides</taxon>
    </lineage>
</organism>
<dbReference type="SMART" id="SM00033">
    <property type="entry name" value="CH"/>
    <property type="match status" value="2"/>
</dbReference>
<accession>A0AAF5DDB8</accession>
<evidence type="ECO:0000256" key="7">
    <source>
        <dbReference type="SAM" id="MobiDB-lite"/>
    </source>
</evidence>
<dbReference type="PROSITE" id="PS50021">
    <property type="entry name" value="CH"/>
    <property type="match status" value="2"/>
</dbReference>
<dbReference type="GO" id="GO:0006261">
    <property type="term" value="P:DNA-templated DNA replication"/>
    <property type="evidence" value="ECO:0007669"/>
    <property type="project" value="InterPro"/>
</dbReference>
<dbReference type="InterPro" id="IPR036872">
    <property type="entry name" value="CH_dom_sf"/>
</dbReference>
<dbReference type="PANTHER" id="PTHR12708:SF0">
    <property type="entry name" value="DNA POLYMERASE EPSILON SUBUNIT 2"/>
    <property type="match status" value="1"/>
</dbReference>
<evidence type="ECO:0000256" key="6">
    <source>
        <dbReference type="ARBA" id="ARBA00032930"/>
    </source>
</evidence>
<dbReference type="GO" id="GO:0008622">
    <property type="term" value="C:epsilon DNA polymerase complex"/>
    <property type="evidence" value="ECO:0007669"/>
    <property type="project" value="InterPro"/>
</dbReference>
<name>A0AAF5DDB8_STRER</name>
<dbReference type="Pfam" id="PF04042">
    <property type="entry name" value="DNA_pol_E_B"/>
    <property type="match status" value="1"/>
</dbReference>
<keyword evidence="4" id="KW-0238">DNA-binding</keyword>
<dbReference type="InterPro" id="IPR007185">
    <property type="entry name" value="DNA_pol_a/d/e_bsu"/>
</dbReference>
<feature type="domain" description="Calponin-homology (CH)" evidence="8">
    <location>
        <begin position="508"/>
        <end position="616"/>
    </location>
</feature>
<dbReference type="GO" id="GO:0042276">
    <property type="term" value="P:error-prone translesion synthesis"/>
    <property type="evidence" value="ECO:0007669"/>
    <property type="project" value="TreeGrafter"/>
</dbReference>
<evidence type="ECO:0000313" key="9">
    <source>
        <dbReference type="Proteomes" id="UP000035681"/>
    </source>
</evidence>
<feature type="compositionally biased region" description="Polar residues" evidence="7">
    <location>
        <begin position="956"/>
        <end position="968"/>
    </location>
</feature>
<reference evidence="10" key="1">
    <citation type="submission" date="2024-02" db="UniProtKB">
        <authorList>
            <consortium name="WormBaseParasite"/>
        </authorList>
    </citation>
    <scope>IDENTIFICATION</scope>
</reference>
<evidence type="ECO:0000313" key="10">
    <source>
        <dbReference type="WBParaSite" id="TCONS_00010601.p1"/>
    </source>
</evidence>
<evidence type="ECO:0000256" key="2">
    <source>
        <dbReference type="ARBA" id="ARBA00009560"/>
    </source>
</evidence>
<evidence type="ECO:0000259" key="8">
    <source>
        <dbReference type="PROSITE" id="PS50021"/>
    </source>
</evidence>
<dbReference type="Gene3D" id="3.60.21.60">
    <property type="match status" value="1"/>
</dbReference>